<keyword evidence="2" id="KW-1133">Transmembrane helix</keyword>
<dbReference type="InterPro" id="IPR051693">
    <property type="entry name" value="UPF0046_metallophosphoest"/>
</dbReference>
<keyword evidence="2" id="KW-0812">Transmembrane</keyword>
<evidence type="ECO:0000313" key="5">
    <source>
        <dbReference type="Proteomes" id="UP001054857"/>
    </source>
</evidence>
<proteinExistence type="predicted"/>
<gene>
    <name evidence="4" type="ORF">Agub_g5089</name>
</gene>
<dbReference type="SUPFAM" id="SSF56300">
    <property type="entry name" value="Metallo-dependent phosphatases"/>
    <property type="match status" value="1"/>
</dbReference>
<feature type="compositionally biased region" description="Basic and acidic residues" evidence="1">
    <location>
        <begin position="71"/>
        <end position="86"/>
    </location>
</feature>
<dbReference type="Gene3D" id="3.60.21.10">
    <property type="match status" value="1"/>
</dbReference>
<reference evidence="4 5" key="1">
    <citation type="journal article" date="2021" name="Sci. Rep.">
        <title>Genome sequencing of the multicellular alga Astrephomene provides insights into convergent evolution of germ-soma differentiation.</title>
        <authorList>
            <person name="Yamashita S."/>
            <person name="Yamamoto K."/>
            <person name="Matsuzaki R."/>
            <person name="Suzuki S."/>
            <person name="Yamaguchi H."/>
            <person name="Hirooka S."/>
            <person name="Minakuchi Y."/>
            <person name="Miyagishima S."/>
            <person name="Kawachi M."/>
            <person name="Toyoda A."/>
            <person name="Nozaki H."/>
        </authorList>
    </citation>
    <scope>NUCLEOTIDE SEQUENCE [LARGE SCALE GENOMIC DNA]</scope>
    <source>
        <strain evidence="4 5">NIES-4017</strain>
    </source>
</reference>
<evidence type="ECO:0000256" key="1">
    <source>
        <dbReference type="SAM" id="MobiDB-lite"/>
    </source>
</evidence>
<evidence type="ECO:0000313" key="4">
    <source>
        <dbReference type="EMBL" id="GFR43949.1"/>
    </source>
</evidence>
<dbReference type="InterPro" id="IPR004843">
    <property type="entry name" value="Calcineurin-like_PHP"/>
</dbReference>
<keyword evidence="5" id="KW-1185">Reference proteome</keyword>
<dbReference type="Pfam" id="PF00149">
    <property type="entry name" value="Metallophos"/>
    <property type="match status" value="1"/>
</dbReference>
<dbReference type="AlphaFoldDB" id="A0AAD3DLA7"/>
<organism evidence="4 5">
    <name type="scientific">Astrephomene gubernaculifera</name>
    <dbReference type="NCBI Taxonomy" id="47775"/>
    <lineage>
        <taxon>Eukaryota</taxon>
        <taxon>Viridiplantae</taxon>
        <taxon>Chlorophyta</taxon>
        <taxon>core chlorophytes</taxon>
        <taxon>Chlorophyceae</taxon>
        <taxon>CS clade</taxon>
        <taxon>Chlamydomonadales</taxon>
        <taxon>Astrephomenaceae</taxon>
        <taxon>Astrephomene</taxon>
    </lineage>
</organism>
<evidence type="ECO:0000259" key="3">
    <source>
        <dbReference type="Pfam" id="PF00149"/>
    </source>
</evidence>
<evidence type="ECO:0000256" key="2">
    <source>
        <dbReference type="SAM" id="Phobius"/>
    </source>
</evidence>
<comment type="caution">
    <text evidence="4">The sequence shown here is derived from an EMBL/GenBank/DDBJ whole genome shotgun (WGS) entry which is preliminary data.</text>
</comment>
<name>A0AAD3DLA7_9CHLO</name>
<dbReference type="PANTHER" id="PTHR12905">
    <property type="entry name" value="METALLOPHOSPHOESTERASE"/>
    <property type="match status" value="1"/>
</dbReference>
<feature type="transmembrane region" description="Helical" evidence="2">
    <location>
        <begin position="12"/>
        <end position="30"/>
    </location>
</feature>
<protein>
    <recommendedName>
        <fullName evidence="3">Calcineurin-like phosphoesterase domain-containing protein</fullName>
    </recommendedName>
</protein>
<feature type="compositionally biased region" description="Polar residues" evidence="1">
    <location>
        <begin position="52"/>
        <end position="69"/>
    </location>
</feature>
<dbReference type="InterPro" id="IPR029052">
    <property type="entry name" value="Metallo-depent_PP-like"/>
</dbReference>
<keyword evidence="2" id="KW-0472">Membrane</keyword>
<sequence>MLPSRRSTYLRSTTLLGTFAFTLVTILYFLSHQSAQHGPSVVVIGQQQQSLTDNSTQSSVLSNNFSTGETEVPKAQEEDASSESKPEGAALMMTTMPSAPPPTARRPPLTVVCVSDTHGLYAQEGLLKVPEADMLLFAGDAEVGSPAEGVAFSRWLAGLPVRGPRVVTWGNMDTGTDMQGVGAVLVPAATLIVDSIMEVAGYRIFASPWTPRFAGAYQLDAEGEALDRFWAQLLPPNADVDIILTHGPPYGIADKARGQHRGDVGLLRAVQALQKPPLLWVCGHVHEQYGSHAVPHPAAPGGAVPLINSAVFYVQRRGHGDSAQPRVMRLPEGEVLLPAAGPGAT</sequence>
<dbReference type="GO" id="GO:0016787">
    <property type="term" value="F:hydrolase activity"/>
    <property type="evidence" value="ECO:0007669"/>
    <property type="project" value="InterPro"/>
</dbReference>
<accession>A0AAD3DLA7</accession>
<feature type="domain" description="Calcineurin-like phosphoesterase" evidence="3">
    <location>
        <begin position="110"/>
        <end position="287"/>
    </location>
</feature>
<dbReference type="Proteomes" id="UP001054857">
    <property type="component" value="Unassembled WGS sequence"/>
</dbReference>
<dbReference type="EMBL" id="BMAR01000006">
    <property type="protein sequence ID" value="GFR43949.1"/>
    <property type="molecule type" value="Genomic_DNA"/>
</dbReference>
<dbReference type="PANTHER" id="PTHR12905:SF0">
    <property type="entry name" value="CALCINEURIN-LIKE PHOSPHOESTERASE DOMAIN-CONTAINING PROTEIN"/>
    <property type="match status" value="1"/>
</dbReference>
<feature type="region of interest" description="Disordered" evidence="1">
    <location>
        <begin position="52"/>
        <end position="87"/>
    </location>
</feature>